<keyword evidence="3 10" id="KW-0812">Transmembrane</keyword>
<protein>
    <recommendedName>
        <fullName evidence="10">Probable lipid II flippase MurJ</fullName>
    </recommendedName>
</protein>
<dbReference type="InterPro" id="IPR004268">
    <property type="entry name" value="MurJ"/>
</dbReference>
<keyword evidence="13" id="KW-1185">Reference proteome</keyword>
<evidence type="ECO:0000256" key="5">
    <source>
        <dbReference type="ARBA" id="ARBA00022984"/>
    </source>
</evidence>
<evidence type="ECO:0000256" key="10">
    <source>
        <dbReference type="HAMAP-Rule" id="MF_02078"/>
    </source>
</evidence>
<feature type="transmembrane region" description="Helical" evidence="10">
    <location>
        <begin position="371"/>
        <end position="396"/>
    </location>
</feature>
<evidence type="ECO:0000313" key="13">
    <source>
        <dbReference type="Proteomes" id="UP000095342"/>
    </source>
</evidence>
<dbReference type="GO" id="GO:0008360">
    <property type="term" value="P:regulation of cell shape"/>
    <property type="evidence" value="ECO:0007669"/>
    <property type="project" value="UniProtKB-UniRule"/>
</dbReference>
<evidence type="ECO:0000256" key="2">
    <source>
        <dbReference type="ARBA" id="ARBA00022475"/>
    </source>
</evidence>
<dbReference type="HAMAP" id="MF_02078">
    <property type="entry name" value="MurJ_MviN"/>
    <property type="match status" value="1"/>
</dbReference>
<gene>
    <name evidence="10" type="primary">murJ</name>
    <name evidence="12" type="ORF">BJI67_00580</name>
</gene>
<comment type="subcellular location">
    <subcellularLocation>
        <location evidence="10">Cell inner membrane</location>
        <topology evidence="10">Multi-pass membrane protein</topology>
    </subcellularLocation>
    <subcellularLocation>
        <location evidence="1">Cell membrane</location>
        <topology evidence="1">Multi-pass membrane protein</topology>
    </subcellularLocation>
</comment>
<accession>A0A1D8KBI7</accession>
<feature type="transmembrane region" description="Helical" evidence="10">
    <location>
        <begin position="220"/>
        <end position="247"/>
    </location>
</feature>
<feature type="transmembrane region" description="Helical" evidence="10">
    <location>
        <begin position="174"/>
        <end position="199"/>
    </location>
</feature>
<feature type="transmembrane region" description="Helical" evidence="10">
    <location>
        <begin position="259"/>
        <end position="276"/>
    </location>
</feature>
<dbReference type="UniPathway" id="UPA00219"/>
<evidence type="ECO:0000256" key="1">
    <source>
        <dbReference type="ARBA" id="ARBA00004651"/>
    </source>
</evidence>
<dbReference type="EMBL" id="CP017448">
    <property type="protein sequence ID" value="AOV18333.1"/>
    <property type="molecule type" value="Genomic_DNA"/>
</dbReference>
<dbReference type="NCBIfam" id="TIGR01695">
    <property type="entry name" value="murJ_mviN"/>
    <property type="match status" value="1"/>
</dbReference>
<keyword evidence="10 11" id="KW-0961">Cell wall biogenesis/degradation</keyword>
<evidence type="ECO:0000313" key="12">
    <source>
        <dbReference type="EMBL" id="AOV18333.1"/>
    </source>
</evidence>
<keyword evidence="5 10" id="KW-0573">Peptidoglycan synthesis</keyword>
<proteinExistence type="inferred from homology"/>
<feature type="transmembrane region" description="Helical" evidence="10">
    <location>
        <begin position="337"/>
        <end position="359"/>
    </location>
</feature>
<comment type="function">
    <text evidence="8 10 11">Involved in peptidoglycan biosynthesis. Transports lipid-linked peptidoglycan precursors from the inner to the outer leaflet of the cytoplasmic membrane.</text>
</comment>
<reference evidence="12 13" key="1">
    <citation type="submission" date="2016-09" db="EMBL/GenBank/DDBJ databases">
        <title>Acidihalobacter prosperus V6 (DSM14174).</title>
        <authorList>
            <person name="Khaleque H.N."/>
            <person name="Ramsay J.P."/>
            <person name="Murphy R.J.T."/>
            <person name="Kaksonen A.H."/>
            <person name="Boxall N.J."/>
            <person name="Watkin E.L.J."/>
        </authorList>
    </citation>
    <scope>NUCLEOTIDE SEQUENCE [LARGE SCALE GENOMIC DNA]</scope>
    <source>
        <strain evidence="12 13">V6</strain>
    </source>
</reference>
<feature type="transmembrane region" description="Helical" evidence="10">
    <location>
        <begin position="149"/>
        <end position="168"/>
    </location>
</feature>
<keyword evidence="10 11" id="KW-0813">Transport</keyword>
<keyword evidence="7 10" id="KW-0472">Membrane</keyword>
<organism evidence="12 13">
    <name type="scientific">Acidihalobacter aeolianus</name>
    <dbReference type="NCBI Taxonomy" id="2792603"/>
    <lineage>
        <taxon>Bacteria</taxon>
        <taxon>Pseudomonadati</taxon>
        <taxon>Pseudomonadota</taxon>
        <taxon>Gammaproteobacteria</taxon>
        <taxon>Chromatiales</taxon>
        <taxon>Ectothiorhodospiraceae</taxon>
        <taxon>Acidihalobacter</taxon>
    </lineage>
</organism>
<feature type="transmembrane region" description="Helical" evidence="10">
    <location>
        <begin position="442"/>
        <end position="466"/>
    </location>
</feature>
<dbReference type="PIRSF" id="PIRSF002869">
    <property type="entry name" value="MviN"/>
    <property type="match status" value="1"/>
</dbReference>
<dbReference type="KEGG" id="aaeo:BJI67_00580"/>
<dbReference type="InterPro" id="IPR051050">
    <property type="entry name" value="Lipid_II_flippase_MurJ/MviN"/>
</dbReference>
<dbReference type="AlphaFoldDB" id="A0A1D8KBI7"/>
<dbReference type="GO" id="GO:0071555">
    <property type="term" value="P:cell wall organization"/>
    <property type="evidence" value="ECO:0007669"/>
    <property type="project" value="UniProtKB-UniRule"/>
</dbReference>
<sequence length="506" mass="54480">MTLVSRIFGYLRDMVLAVYFGANGATDAFFVAFRIPNFLRRLFAEGAFSQAFVPVFTEYKERQSPEELRELLASTAGTLSGVLFVVTALGVVAAPVLIFVFAPGFTTDPARYALASEMLRITFPYLLFIALTALAGGVLNSFGRFAVPAVTPVLLNLSLIGATLWLSPHLHEPVVALAIGVLIAGVLQLLFQLPFLLRLGLLPRPRLAWAHEGVRRIMRLMVPALFGSSVVQVNLLFDTLVASFLAAGSISWLYYSDRFVELPLALFGIALGTVILPQLSQHKAQGAAADFEATLEWAIRIALVVAVPAALGLALLSGPILSALIEYRAFNAEDARMASMSLAAFASGLPAFMLIKVLAPGFYSRQDTRTPVRIGIVAMLVNMALTALIVTPWYLLKLPGPHAGLALSTSLAAYLNAGLLYRRLRHDGVYATPRWGGYGWRALVSGAAMAGCLYWLTPPATAWTGWDALHRALHLGGLVGAGALAYAIPLWLLGVRPRALLGRPRG</sequence>
<dbReference type="GO" id="GO:0005886">
    <property type="term" value="C:plasma membrane"/>
    <property type="evidence" value="ECO:0007669"/>
    <property type="project" value="UniProtKB-SubCell"/>
</dbReference>
<dbReference type="GO" id="GO:0034204">
    <property type="term" value="P:lipid translocation"/>
    <property type="evidence" value="ECO:0007669"/>
    <property type="project" value="TreeGrafter"/>
</dbReference>
<feature type="transmembrane region" description="Helical" evidence="10">
    <location>
        <begin position="122"/>
        <end position="142"/>
    </location>
</feature>
<dbReference type="PRINTS" id="PR01806">
    <property type="entry name" value="VIRFACTRMVIN"/>
</dbReference>
<dbReference type="CDD" id="cd13123">
    <property type="entry name" value="MATE_MurJ_like"/>
    <property type="match status" value="1"/>
</dbReference>
<evidence type="ECO:0000256" key="6">
    <source>
        <dbReference type="ARBA" id="ARBA00022989"/>
    </source>
</evidence>
<evidence type="ECO:0000256" key="7">
    <source>
        <dbReference type="ARBA" id="ARBA00023136"/>
    </source>
</evidence>
<feature type="transmembrane region" description="Helical" evidence="10">
    <location>
        <begin position="14"/>
        <end position="33"/>
    </location>
</feature>
<dbReference type="GO" id="GO:0009252">
    <property type="term" value="P:peptidoglycan biosynthetic process"/>
    <property type="evidence" value="ECO:0007669"/>
    <property type="project" value="UniProtKB-UniRule"/>
</dbReference>
<evidence type="ECO:0000256" key="3">
    <source>
        <dbReference type="ARBA" id="ARBA00022692"/>
    </source>
</evidence>
<name>A0A1D8KBI7_9GAMM</name>
<dbReference type="PANTHER" id="PTHR47019:SF1">
    <property type="entry name" value="LIPID II FLIPPASE MURJ"/>
    <property type="match status" value="1"/>
</dbReference>
<evidence type="ECO:0000256" key="8">
    <source>
        <dbReference type="ARBA" id="ARBA00060041"/>
    </source>
</evidence>
<keyword evidence="4 10" id="KW-0133">Cell shape</keyword>
<comment type="similarity">
    <text evidence="9 10 11">Belongs to the MurJ/MviN family.</text>
</comment>
<dbReference type="PANTHER" id="PTHR47019">
    <property type="entry name" value="LIPID II FLIPPASE MURJ"/>
    <property type="match status" value="1"/>
</dbReference>
<feature type="transmembrane region" description="Helical" evidence="10">
    <location>
        <begin position="71"/>
        <end position="102"/>
    </location>
</feature>
<keyword evidence="6 10" id="KW-1133">Transmembrane helix</keyword>
<feature type="transmembrane region" description="Helical" evidence="10">
    <location>
        <begin position="297"/>
        <end position="325"/>
    </location>
</feature>
<keyword evidence="10" id="KW-0997">Cell inner membrane</keyword>
<feature type="transmembrane region" description="Helical" evidence="10">
    <location>
        <begin position="472"/>
        <end position="495"/>
    </location>
</feature>
<feature type="transmembrane region" description="Helical" evidence="10">
    <location>
        <begin position="402"/>
        <end position="421"/>
    </location>
</feature>
<dbReference type="Proteomes" id="UP000095342">
    <property type="component" value="Chromosome"/>
</dbReference>
<dbReference type="GO" id="GO:0015648">
    <property type="term" value="F:lipid-linked peptidoglycan transporter activity"/>
    <property type="evidence" value="ECO:0007669"/>
    <property type="project" value="UniProtKB-UniRule"/>
</dbReference>
<dbReference type="Pfam" id="PF03023">
    <property type="entry name" value="MurJ"/>
    <property type="match status" value="1"/>
</dbReference>
<evidence type="ECO:0000256" key="9">
    <source>
        <dbReference type="ARBA" id="ARBA00061532"/>
    </source>
</evidence>
<comment type="pathway">
    <text evidence="10">Cell wall biogenesis; peptidoglycan biosynthesis.</text>
</comment>
<evidence type="ECO:0000256" key="4">
    <source>
        <dbReference type="ARBA" id="ARBA00022960"/>
    </source>
</evidence>
<evidence type="ECO:0000256" key="11">
    <source>
        <dbReference type="PIRNR" id="PIRNR002869"/>
    </source>
</evidence>
<keyword evidence="2 10" id="KW-1003">Cell membrane</keyword>